<dbReference type="CDD" id="cd04301">
    <property type="entry name" value="NAT_SF"/>
    <property type="match status" value="1"/>
</dbReference>
<dbReference type="SUPFAM" id="SSF55729">
    <property type="entry name" value="Acyl-CoA N-acyltransferases (Nat)"/>
    <property type="match status" value="1"/>
</dbReference>
<dbReference type="PROSITE" id="PS51186">
    <property type="entry name" value="GNAT"/>
    <property type="match status" value="1"/>
</dbReference>
<dbReference type="Gene3D" id="3.40.630.30">
    <property type="match status" value="1"/>
</dbReference>
<feature type="domain" description="N-acetyltransferase" evidence="3">
    <location>
        <begin position="1"/>
        <end position="154"/>
    </location>
</feature>
<accession>A0A832HZF2</accession>
<evidence type="ECO:0000259" key="3">
    <source>
        <dbReference type="PROSITE" id="PS51186"/>
    </source>
</evidence>
<dbReference type="InterPro" id="IPR000182">
    <property type="entry name" value="GNAT_dom"/>
</dbReference>
<evidence type="ECO:0000256" key="1">
    <source>
        <dbReference type="ARBA" id="ARBA00022679"/>
    </source>
</evidence>
<name>A0A832HZF2_UNCEI</name>
<comment type="caution">
    <text evidence="4">The sequence shown here is derived from an EMBL/GenBank/DDBJ whole genome shotgun (WGS) entry which is preliminary data.</text>
</comment>
<evidence type="ECO:0000313" key="4">
    <source>
        <dbReference type="EMBL" id="HGZ42314.1"/>
    </source>
</evidence>
<organism evidence="4">
    <name type="scientific">Eiseniibacteriota bacterium</name>
    <dbReference type="NCBI Taxonomy" id="2212470"/>
    <lineage>
        <taxon>Bacteria</taxon>
        <taxon>Candidatus Eiseniibacteriota</taxon>
    </lineage>
</organism>
<dbReference type="AlphaFoldDB" id="A0A832HZF2"/>
<dbReference type="EMBL" id="DSQF01000004">
    <property type="protein sequence ID" value="HGZ42314.1"/>
    <property type="molecule type" value="Genomic_DNA"/>
</dbReference>
<dbReference type="GO" id="GO:0016747">
    <property type="term" value="F:acyltransferase activity, transferring groups other than amino-acyl groups"/>
    <property type="evidence" value="ECO:0007669"/>
    <property type="project" value="InterPro"/>
</dbReference>
<dbReference type="Pfam" id="PF00583">
    <property type="entry name" value="Acetyltransf_1"/>
    <property type="match status" value="1"/>
</dbReference>
<proteinExistence type="predicted"/>
<dbReference type="InterPro" id="IPR016181">
    <property type="entry name" value="Acyl_CoA_acyltransferase"/>
</dbReference>
<keyword evidence="2" id="KW-0012">Acyltransferase</keyword>
<dbReference type="PANTHER" id="PTHR43877">
    <property type="entry name" value="AMINOALKYLPHOSPHONATE N-ACETYLTRANSFERASE-RELATED-RELATED"/>
    <property type="match status" value="1"/>
</dbReference>
<dbReference type="PANTHER" id="PTHR43877:SF2">
    <property type="entry name" value="AMINOALKYLPHOSPHONATE N-ACETYLTRANSFERASE-RELATED"/>
    <property type="match status" value="1"/>
</dbReference>
<reference evidence="4" key="1">
    <citation type="journal article" date="2020" name="mSystems">
        <title>Genome- and Community-Level Interaction Insights into Carbon Utilization and Element Cycling Functions of Hydrothermarchaeota in Hydrothermal Sediment.</title>
        <authorList>
            <person name="Zhou Z."/>
            <person name="Liu Y."/>
            <person name="Xu W."/>
            <person name="Pan J."/>
            <person name="Luo Z.H."/>
            <person name="Li M."/>
        </authorList>
    </citation>
    <scope>NUCLEOTIDE SEQUENCE [LARGE SCALE GENOMIC DNA]</scope>
    <source>
        <strain evidence="4">SpSt-381</strain>
    </source>
</reference>
<keyword evidence="1 4" id="KW-0808">Transferase</keyword>
<sequence>MEVRAAAAADVEALVSLHCAYLREEGRPASADGARAAFTTLLANAALGAVFVAAEPAAEPVAHVVVTFGFSIESGGRDASVDELFVAPSHRGQRLGDRLMAEAERHCRASRVAMLHLEVGETRHGARALFRRAGFVDAGRSRMTKALGNGRGAA</sequence>
<evidence type="ECO:0000256" key="2">
    <source>
        <dbReference type="ARBA" id="ARBA00023315"/>
    </source>
</evidence>
<dbReference type="InterPro" id="IPR050832">
    <property type="entry name" value="Bact_Acetyltransf"/>
</dbReference>
<protein>
    <submittedName>
        <fullName evidence="4">GNAT family N-acetyltransferase</fullName>
    </submittedName>
</protein>
<gene>
    <name evidence="4" type="ORF">ENR23_02615</name>
</gene>